<name>A0A7X0XK27_9LIST</name>
<dbReference type="RefSeq" id="WP_185429880.1">
    <property type="nucleotide sequence ID" value="NZ_JAARRW010000003.1"/>
</dbReference>
<dbReference type="AlphaFoldDB" id="A0A7X0XK27"/>
<comment type="caution">
    <text evidence="2">The sequence shown here is derived from an EMBL/GenBank/DDBJ whole genome shotgun (WGS) entry which is preliminary data.</text>
</comment>
<keyword evidence="1" id="KW-0472">Membrane</keyword>
<keyword evidence="1" id="KW-1133">Transmembrane helix</keyword>
<sequence>MMTKYFTKWRSLREGGEEIDKQDIYSYSTVLNAQMEDDFYIEASELLIDRIDYKRFEVEEAEAIIKEYAPDKLIQVDSDMIGIRDDLIGNITRSMHKNELAKEIYDELMPKSVSPLIEKFTSFPIQLIAEGNKEGVTEISYVEVDLYIYADGRCILRFSHDFNLDDVSEKFSIDKTVSFARMPKVVLYKKYKKIEVNNYERIEADSARVAINQYVNHIIDFIGIRPSINEHYEQINILNINHKDIDLGKESLTFKKIIYGLSHSPISEQRLETLDKVELNKNNINLLGIAGVVLNKYKLVTWPNQFFKNEIFKGAENSDINKELFYYVNLSENIWPMLESNLLKSLRLKAALYMYKQRLPSEREIQKELTSSYIGNRAENAVLFSKMATVEEFTGEFEVNIISKERKSRMNELIDQQSKIYNFTHNRIKNQMSFIITIIGVILTVILSYDAIDKIVAAYGSEKLTGPIYFSFLTFFSLLLICVILYQRKKS</sequence>
<organism evidence="2 3">
    <name type="scientific">Listeria booriae</name>
    <dbReference type="NCBI Taxonomy" id="1552123"/>
    <lineage>
        <taxon>Bacteria</taxon>
        <taxon>Bacillati</taxon>
        <taxon>Bacillota</taxon>
        <taxon>Bacilli</taxon>
        <taxon>Bacillales</taxon>
        <taxon>Listeriaceae</taxon>
        <taxon>Listeria</taxon>
    </lineage>
</organism>
<gene>
    <name evidence="2" type="ORF">HB902_10285</name>
</gene>
<proteinExistence type="predicted"/>
<feature type="transmembrane region" description="Helical" evidence="1">
    <location>
        <begin position="464"/>
        <end position="486"/>
    </location>
</feature>
<feature type="transmembrane region" description="Helical" evidence="1">
    <location>
        <begin position="432"/>
        <end position="452"/>
    </location>
</feature>
<accession>A0A7X0XK27</accession>
<dbReference type="Proteomes" id="UP000541955">
    <property type="component" value="Unassembled WGS sequence"/>
</dbReference>
<evidence type="ECO:0000313" key="2">
    <source>
        <dbReference type="EMBL" id="MBC1562457.1"/>
    </source>
</evidence>
<protein>
    <submittedName>
        <fullName evidence="2">Uncharacterized protein</fullName>
    </submittedName>
</protein>
<evidence type="ECO:0000313" key="3">
    <source>
        <dbReference type="Proteomes" id="UP000541955"/>
    </source>
</evidence>
<keyword evidence="1" id="KW-0812">Transmembrane</keyword>
<reference evidence="2 3" key="1">
    <citation type="submission" date="2020-03" db="EMBL/GenBank/DDBJ databases">
        <title>Soil Listeria distribution.</title>
        <authorList>
            <person name="Liao J."/>
            <person name="Wiedmann M."/>
        </authorList>
    </citation>
    <scope>NUCLEOTIDE SEQUENCE [LARGE SCALE GENOMIC DNA]</scope>
    <source>
        <strain evidence="2 3">FSL L7-1387</strain>
    </source>
</reference>
<dbReference type="EMBL" id="JAARRW010000003">
    <property type="protein sequence ID" value="MBC1562457.1"/>
    <property type="molecule type" value="Genomic_DNA"/>
</dbReference>
<evidence type="ECO:0000256" key="1">
    <source>
        <dbReference type="SAM" id="Phobius"/>
    </source>
</evidence>